<feature type="transmembrane region" description="Helical" evidence="8">
    <location>
        <begin position="244"/>
        <end position="263"/>
    </location>
</feature>
<dbReference type="Gene3D" id="1.20.1720.10">
    <property type="entry name" value="Multidrug resistance protein D"/>
    <property type="match status" value="1"/>
</dbReference>
<evidence type="ECO:0000256" key="7">
    <source>
        <dbReference type="ARBA" id="ARBA00023136"/>
    </source>
</evidence>
<feature type="transmembrane region" description="Helical" evidence="8">
    <location>
        <begin position="338"/>
        <end position="358"/>
    </location>
</feature>
<feature type="transmembrane region" description="Helical" evidence="8">
    <location>
        <begin position="301"/>
        <end position="326"/>
    </location>
</feature>
<dbReference type="FunFam" id="1.20.1720.10:FF:000005">
    <property type="entry name" value="Bcr/CflA family efflux transporter"/>
    <property type="match status" value="1"/>
</dbReference>
<feature type="transmembrane region" description="Helical" evidence="8">
    <location>
        <begin position="101"/>
        <end position="118"/>
    </location>
</feature>
<evidence type="ECO:0000256" key="3">
    <source>
        <dbReference type="ARBA" id="ARBA00022448"/>
    </source>
</evidence>
<evidence type="ECO:0000256" key="4">
    <source>
        <dbReference type="ARBA" id="ARBA00022475"/>
    </source>
</evidence>
<dbReference type="NCBIfam" id="TIGR00710">
    <property type="entry name" value="efflux_Bcr_CflA"/>
    <property type="match status" value="1"/>
</dbReference>
<name>A0A6I2UF21_9FIRM</name>
<dbReference type="AlphaFoldDB" id="A0A6I2UF21"/>
<dbReference type="InterPro" id="IPR036259">
    <property type="entry name" value="MFS_trans_sf"/>
</dbReference>
<evidence type="ECO:0000256" key="2">
    <source>
        <dbReference type="ARBA" id="ARBA00006236"/>
    </source>
</evidence>
<dbReference type="CDD" id="cd17320">
    <property type="entry name" value="MFS_MdfA_MDR_like"/>
    <property type="match status" value="1"/>
</dbReference>
<dbReference type="Proteomes" id="UP000433181">
    <property type="component" value="Unassembled WGS sequence"/>
</dbReference>
<dbReference type="PANTHER" id="PTHR23502:SF132">
    <property type="entry name" value="POLYAMINE TRANSPORTER 2-RELATED"/>
    <property type="match status" value="1"/>
</dbReference>
<dbReference type="InterPro" id="IPR011701">
    <property type="entry name" value="MFS"/>
</dbReference>
<feature type="transmembrane region" description="Helical" evidence="8">
    <location>
        <begin position="130"/>
        <end position="154"/>
    </location>
</feature>
<keyword evidence="4 8" id="KW-1003">Cell membrane</keyword>
<evidence type="ECO:0000313" key="11">
    <source>
        <dbReference type="Proteomes" id="UP000433181"/>
    </source>
</evidence>
<organism evidence="10 11">
    <name type="scientific">Anaerovibrio slackiae</name>
    <dbReference type="NCBI Taxonomy" id="2652309"/>
    <lineage>
        <taxon>Bacteria</taxon>
        <taxon>Bacillati</taxon>
        <taxon>Bacillota</taxon>
        <taxon>Negativicutes</taxon>
        <taxon>Selenomonadales</taxon>
        <taxon>Selenomonadaceae</taxon>
        <taxon>Anaerovibrio</taxon>
    </lineage>
</organism>
<evidence type="ECO:0000256" key="8">
    <source>
        <dbReference type="RuleBase" id="RU365088"/>
    </source>
</evidence>
<dbReference type="PANTHER" id="PTHR23502">
    <property type="entry name" value="MAJOR FACILITATOR SUPERFAMILY"/>
    <property type="match status" value="1"/>
</dbReference>
<feature type="transmembrane region" description="Helical" evidence="8">
    <location>
        <begin position="7"/>
        <end position="28"/>
    </location>
</feature>
<dbReference type="GeneID" id="96779269"/>
<dbReference type="EMBL" id="VUNR01000021">
    <property type="protein sequence ID" value="MSU09327.1"/>
    <property type="molecule type" value="Genomic_DNA"/>
</dbReference>
<dbReference type="InterPro" id="IPR004812">
    <property type="entry name" value="Efflux_drug-R_Bcr/CmlA"/>
</dbReference>
<feature type="transmembrane region" description="Helical" evidence="8">
    <location>
        <begin position="73"/>
        <end position="95"/>
    </location>
</feature>
<comment type="caution">
    <text evidence="10">The sequence shown here is derived from an EMBL/GenBank/DDBJ whole genome shotgun (WGS) entry which is preliminary data.</text>
</comment>
<proteinExistence type="inferred from homology"/>
<dbReference type="GO" id="GO:0005886">
    <property type="term" value="C:plasma membrane"/>
    <property type="evidence" value="ECO:0007669"/>
    <property type="project" value="UniProtKB-SubCell"/>
</dbReference>
<keyword evidence="5 8" id="KW-0812">Transmembrane</keyword>
<gene>
    <name evidence="10" type="ORF">FYJ84_10055</name>
</gene>
<dbReference type="GO" id="GO:1990961">
    <property type="term" value="P:xenobiotic detoxification by transmembrane export across the plasma membrane"/>
    <property type="evidence" value="ECO:0007669"/>
    <property type="project" value="InterPro"/>
</dbReference>
<keyword evidence="3 8" id="KW-0813">Transport</keyword>
<protein>
    <recommendedName>
        <fullName evidence="8">Bcr/CflA family efflux transporter</fullName>
    </recommendedName>
</protein>
<evidence type="ECO:0000313" key="10">
    <source>
        <dbReference type="EMBL" id="MSU09327.1"/>
    </source>
</evidence>
<dbReference type="SUPFAM" id="SSF103473">
    <property type="entry name" value="MFS general substrate transporter"/>
    <property type="match status" value="1"/>
</dbReference>
<evidence type="ECO:0000259" key="9">
    <source>
        <dbReference type="PROSITE" id="PS50850"/>
    </source>
</evidence>
<reference evidence="10 11" key="1">
    <citation type="submission" date="2019-08" db="EMBL/GenBank/DDBJ databases">
        <title>In-depth cultivation of the pig gut microbiome towards novel bacterial diversity and tailored functional studies.</title>
        <authorList>
            <person name="Wylensek D."/>
            <person name="Hitch T.C.A."/>
            <person name="Clavel T."/>
        </authorList>
    </citation>
    <scope>NUCLEOTIDE SEQUENCE [LARGE SCALE GENOMIC DNA]</scope>
    <source>
        <strain evidence="10 11">WCA-693-APC-5D-A</strain>
    </source>
</reference>
<dbReference type="PROSITE" id="PS50850">
    <property type="entry name" value="MFS"/>
    <property type="match status" value="1"/>
</dbReference>
<dbReference type="GO" id="GO:0042910">
    <property type="term" value="F:xenobiotic transmembrane transporter activity"/>
    <property type="evidence" value="ECO:0007669"/>
    <property type="project" value="InterPro"/>
</dbReference>
<feature type="transmembrane region" description="Helical" evidence="8">
    <location>
        <begin position="212"/>
        <end position="232"/>
    </location>
</feature>
<dbReference type="Pfam" id="PF07690">
    <property type="entry name" value="MFS_1"/>
    <property type="match status" value="1"/>
</dbReference>
<keyword evidence="11" id="KW-1185">Reference proteome</keyword>
<comment type="subcellular location">
    <subcellularLocation>
        <location evidence="1 8">Cell membrane</location>
        <topology evidence="1 8">Multi-pass membrane protein</topology>
    </subcellularLocation>
</comment>
<feature type="transmembrane region" description="Helical" evidence="8">
    <location>
        <begin position="364"/>
        <end position="384"/>
    </location>
</feature>
<feature type="transmembrane region" description="Helical" evidence="8">
    <location>
        <begin position="275"/>
        <end position="295"/>
    </location>
</feature>
<dbReference type="RefSeq" id="WP_154407502.1">
    <property type="nucleotide sequence ID" value="NZ_VUNR01000021.1"/>
</dbReference>
<feature type="transmembrane region" description="Helical" evidence="8">
    <location>
        <begin position="160"/>
        <end position="179"/>
    </location>
</feature>
<dbReference type="InterPro" id="IPR020846">
    <property type="entry name" value="MFS_dom"/>
</dbReference>
<feature type="transmembrane region" description="Helical" evidence="8">
    <location>
        <begin position="40"/>
        <end position="61"/>
    </location>
</feature>
<evidence type="ECO:0000256" key="1">
    <source>
        <dbReference type="ARBA" id="ARBA00004651"/>
    </source>
</evidence>
<keyword evidence="7 8" id="KW-0472">Membrane</keyword>
<feature type="domain" description="Major facilitator superfamily (MFS) profile" evidence="9">
    <location>
        <begin position="6"/>
        <end position="389"/>
    </location>
</feature>
<sequence>MNKKIMIVYLGILAAMAPLATDMYLPALPELQAEFGSTTSMTQLTLTMTMMGMALGQIFAGPVSDLRGRKIPLLLGMLIFMASSLVCVFINNIYIFLAARLIQGLAGACGIVIARAIARDMCQGAELTTFYAVLMMVNGLAPILAPVIGGQILLLSTWHGIFATLAGIGMVMAVATLVYRETLPVDKRIKSVGATIRVLPDLMKNKYFMGHCLVQSFIFMSFFCYIGSSSFIFQGIYGVSAQEYSLIFGGIGVGMLLLGPIPAKLAGKVSEASMLCAAMTVQLVGSICLLAAFVAGFSSLWLVILFLCCCFMPISIIGAVSFSLALNGQGRNAGSASALLGFFSMFLGGIMMPAAGFFGTDTGIPMAVIMLTGFVLGMICYWTMIRPAHLED</sequence>
<comment type="similarity">
    <text evidence="2 8">Belongs to the major facilitator superfamily. Bcr/CmlA family.</text>
</comment>
<accession>A0A6I2UF21</accession>
<evidence type="ECO:0000256" key="5">
    <source>
        <dbReference type="ARBA" id="ARBA00022692"/>
    </source>
</evidence>
<evidence type="ECO:0000256" key="6">
    <source>
        <dbReference type="ARBA" id="ARBA00022989"/>
    </source>
</evidence>
<keyword evidence="6 8" id="KW-1133">Transmembrane helix</keyword>